<feature type="transmembrane region" description="Helical" evidence="1">
    <location>
        <begin position="20"/>
        <end position="40"/>
    </location>
</feature>
<gene>
    <name evidence="2" type="ORF">VSP9026_03808</name>
</gene>
<dbReference type="Proteomes" id="UP000184774">
    <property type="component" value="Unassembled WGS sequence"/>
</dbReference>
<dbReference type="EMBL" id="FSSB01000024">
    <property type="protein sequence ID" value="SIO96052.1"/>
    <property type="molecule type" value="Genomic_DNA"/>
</dbReference>
<evidence type="ECO:0000313" key="3">
    <source>
        <dbReference type="Proteomes" id="UP000184774"/>
    </source>
</evidence>
<accession>A0A1N6M9D0</accession>
<keyword evidence="1" id="KW-1133">Transmembrane helix</keyword>
<organism evidence="2 3">
    <name type="scientific">Vibrio spartinae</name>
    <dbReference type="NCBI Taxonomy" id="1918945"/>
    <lineage>
        <taxon>Bacteria</taxon>
        <taxon>Pseudomonadati</taxon>
        <taxon>Pseudomonadota</taxon>
        <taxon>Gammaproteobacteria</taxon>
        <taxon>Vibrionales</taxon>
        <taxon>Vibrionaceae</taxon>
        <taxon>Vibrio</taxon>
    </lineage>
</organism>
<name>A0A1N6M9D0_9VIBR</name>
<sequence>MLLCTDNDITMGRNGEMPGFGIQAAIGIIKGGITSLVTIFGNQQVIASKYTPLVGQIVSQQTGIVIG</sequence>
<protein>
    <submittedName>
        <fullName evidence="2">Uncharacterized protein</fullName>
    </submittedName>
</protein>
<proteinExistence type="predicted"/>
<reference evidence="2 3" key="1">
    <citation type="submission" date="2016-12" db="EMBL/GenBank/DDBJ databases">
        <authorList>
            <person name="Song W.-J."/>
            <person name="Kurnit D.M."/>
        </authorList>
    </citation>
    <scope>NUCLEOTIDE SEQUENCE [LARGE SCALE GENOMIC DNA]</scope>
    <source>
        <strain evidence="2 3">CECT 9026</strain>
    </source>
</reference>
<keyword evidence="1" id="KW-0472">Membrane</keyword>
<evidence type="ECO:0000256" key="1">
    <source>
        <dbReference type="SAM" id="Phobius"/>
    </source>
</evidence>
<keyword evidence="1" id="KW-0812">Transmembrane</keyword>
<dbReference type="AlphaFoldDB" id="A0A1N6M9D0"/>
<evidence type="ECO:0000313" key="2">
    <source>
        <dbReference type="EMBL" id="SIO96052.1"/>
    </source>
</evidence>